<feature type="signal peptide" evidence="1">
    <location>
        <begin position="1"/>
        <end position="19"/>
    </location>
</feature>
<evidence type="ECO:0000313" key="2">
    <source>
        <dbReference type="EMBL" id="TBU25837.1"/>
    </source>
</evidence>
<evidence type="ECO:0008006" key="3">
    <source>
        <dbReference type="Google" id="ProtNLM"/>
    </source>
</evidence>
<reference evidence="2" key="1">
    <citation type="submission" date="2019-01" db="EMBL/GenBank/DDBJ databases">
        <title>Draft genome sequences of three monokaryotic isolates of the white-rot basidiomycete fungus Dichomitus squalens.</title>
        <authorList>
            <consortium name="DOE Joint Genome Institute"/>
            <person name="Lopez S.C."/>
            <person name="Andreopoulos B."/>
            <person name="Pangilinan J."/>
            <person name="Lipzen A."/>
            <person name="Riley R."/>
            <person name="Ahrendt S."/>
            <person name="Ng V."/>
            <person name="Barry K."/>
            <person name="Daum C."/>
            <person name="Grigoriev I.V."/>
            <person name="Hilden K.S."/>
            <person name="Makela M.R."/>
            <person name="de Vries R.P."/>
        </authorList>
    </citation>
    <scope>NUCLEOTIDE SEQUENCE [LARGE SCALE GENOMIC DNA]</scope>
    <source>
        <strain evidence="2">OM18370.1</strain>
    </source>
</reference>
<feature type="chain" id="PRO_5020396177" description="Hydrophobic surface binding protein A-domain-containing protein" evidence="1">
    <location>
        <begin position="20"/>
        <end position="144"/>
    </location>
</feature>
<sequence>MRAGFFVTLFLSSVFSVQAAPATFQQRDNDVLQNIESAADNLFSINIGSILSEATPVVASVFQEATSIVGSVIASDTALRSEATSILGEVKSVLGPSATGIANDVHEVVSAANGAAQDSVVARPLAMGAAAVLGSMFLGAYVVV</sequence>
<evidence type="ECO:0000256" key="1">
    <source>
        <dbReference type="SAM" id="SignalP"/>
    </source>
</evidence>
<name>A0A4Q9MGE9_9APHY</name>
<dbReference type="Proteomes" id="UP000292957">
    <property type="component" value="Unassembled WGS sequence"/>
</dbReference>
<protein>
    <recommendedName>
        <fullName evidence="3">Hydrophobic surface binding protein A-domain-containing protein</fullName>
    </recommendedName>
</protein>
<organism evidence="2">
    <name type="scientific">Dichomitus squalens</name>
    <dbReference type="NCBI Taxonomy" id="114155"/>
    <lineage>
        <taxon>Eukaryota</taxon>
        <taxon>Fungi</taxon>
        <taxon>Dikarya</taxon>
        <taxon>Basidiomycota</taxon>
        <taxon>Agaricomycotina</taxon>
        <taxon>Agaricomycetes</taxon>
        <taxon>Polyporales</taxon>
        <taxon>Polyporaceae</taxon>
        <taxon>Dichomitus</taxon>
    </lineage>
</organism>
<proteinExistence type="predicted"/>
<dbReference type="OrthoDB" id="2747109at2759"/>
<gene>
    <name evidence="2" type="ORF">BD311DRAFT_469881</name>
</gene>
<keyword evidence="1" id="KW-0732">Signal</keyword>
<accession>A0A4Q9MGE9</accession>
<dbReference type="AlphaFoldDB" id="A0A4Q9MGE9"/>
<dbReference type="EMBL" id="ML143454">
    <property type="protein sequence ID" value="TBU25837.1"/>
    <property type="molecule type" value="Genomic_DNA"/>
</dbReference>